<dbReference type="PANTHER" id="PTHR36306:SF3">
    <property type="entry name" value="GLYCOSIDE HYDROLASE FAMILY 57"/>
    <property type="match status" value="1"/>
</dbReference>
<evidence type="ECO:0000313" key="5">
    <source>
        <dbReference type="Proteomes" id="UP000680656"/>
    </source>
</evidence>
<feature type="domain" description="Glycoside hydrolase family 57 N-terminal" evidence="3">
    <location>
        <begin position="42"/>
        <end position="309"/>
    </location>
</feature>
<dbReference type="PANTHER" id="PTHR36306">
    <property type="entry name" value="ALPHA-AMYLASE-RELATED-RELATED"/>
    <property type="match status" value="1"/>
</dbReference>
<dbReference type="Proteomes" id="UP000680656">
    <property type="component" value="Chromosome"/>
</dbReference>
<dbReference type="SUPFAM" id="SSF88713">
    <property type="entry name" value="Glycoside hydrolase/deacetylase"/>
    <property type="match status" value="1"/>
</dbReference>
<dbReference type="CDD" id="cd10797">
    <property type="entry name" value="GH57N_APU_like_1"/>
    <property type="match status" value="1"/>
</dbReference>
<evidence type="ECO:0000259" key="3">
    <source>
        <dbReference type="Pfam" id="PF03065"/>
    </source>
</evidence>
<dbReference type="Pfam" id="PF12055">
    <property type="entry name" value="DUF3536"/>
    <property type="match status" value="1"/>
</dbReference>
<evidence type="ECO:0000256" key="2">
    <source>
        <dbReference type="ARBA" id="ARBA00023277"/>
    </source>
</evidence>
<proteinExistence type="inferred from homology"/>
<dbReference type="KEGG" id="mrtj:KHC33_11605"/>
<comment type="similarity">
    <text evidence="1">Belongs to the glycosyl hydrolase 57 family.</text>
</comment>
<dbReference type="RefSeq" id="WP_214418797.1">
    <property type="nucleotide sequence ID" value="NZ_CP075546.1"/>
</dbReference>
<dbReference type="GO" id="GO:0003824">
    <property type="term" value="F:catalytic activity"/>
    <property type="evidence" value="ECO:0007669"/>
    <property type="project" value="InterPro"/>
</dbReference>
<dbReference type="InterPro" id="IPR021923">
    <property type="entry name" value="DUF3536"/>
</dbReference>
<protein>
    <submittedName>
        <fullName evidence="4">DUF3536 domain-containing protein</fullName>
    </submittedName>
</protein>
<dbReference type="Pfam" id="PF03065">
    <property type="entry name" value="Glyco_hydro_57"/>
    <property type="match status" value="1"/>
</dbReference>
<dbReference type="InterPro" id="IPR011330">
    <property type="entry name" value="Glyco_hydro/deAcase_b/a-brl"/>
</dbReference>
<keyword evidence="2" id="KW-0119">Carbohydrate metabolism</keyword>
<accession>A0A8E7AVD6</accession>
<dbReference type="Gene3D" id="3.20.110.20">
    <property type="match status" value="1"/>
</dbReference>
<evidence type="ECO:0000313" key="4">
    <source>
        <dbReference type="EMBL" id="QVV87980.1"/>
    </source>
</evidence>
<dbReference type="EMBL" id="CP075546">
    <property type="protein sequence ID" value="QVV87980.1"/>
    <property type="molecule type" value="Genomic_DNA"/>
</dbReference>
<dbReference type="GeneID" id="65097839"/>
<evidence type="ECO:0000256" key="1">
    <source>
        <dbReference type="ARBA" id="ARBA00006821"/>
    </source>
</evidence>
<dbReference type="InterPro" id="IPR004300">
    <property type="entry name" value="Glyco_hydro_57_N"/>
</dbReference>
<keyword evidence="5" id="KW-1185">Reference proteome</keyword>
<dbReference type="InterPro" id="IPR052046">
    <property type="entry name" value="GH57_Enzymes"/>
</dbReference>
<reference evidence="4 5" key="1">
    <citation type="submission" date="2021-05" db="EMBL/GenBank/DDBJ databases">
        <title>A novel Methanospirillum isolate from a pyrite-forming mixed culture.</title>
        <authorList>
            <person name="Bunk B."/>
            <person name="Sproer C."/>
            <person name="Spring S."/>
            <person name="Pester M."/>
        </authorList>
    </citation>
    <scope>NUCLEOTIDE SEQUENCE [LARGE SCALE GENOMIC DNA]</scope>
    <source>
        <strain evidence="4 5">J.3.6.1-F.2.7.3</strain>
    </source>
</reference>
<dbReference type="GO" id="GO:0005975">
    <property type="term" value="P:carbohydrate metabolic process"/>
    <property type="evidence" value="ECO:0007669"/>
    <property type="project" value="InterPro"/>
</dbReference>
<organism evidence="4 5">
    <name type="scientific">Methanospirillum purgamenti</name>
    <dbReference type="NCBI Taxonomy" id="2834276"/>
    <lineage>
        <taxon>Archaea</taxon>
        <taxon>Methanobacteriati</taxon>
        <taxon>Methanobacteriota</taxon>
        <taxon>Stenosarchaea group</taxon>
        <taxon>Methanomicrobia</taxon>
        <taxon>Methanomicrobiales</taxon>
        <taxon>Methanospirillaceae</taxon>
        <taxon>Methanospirillum</taxon>
    </lineage>
</organism>
<sequence length="834" mass="96017">MNTINRYICIHGHFYQPPRENPWLEEIEVEESAFPFHDWNERVTAECYAPNAASRILGSDRRIIDIVNNYSNISFNFGPTLLSWLETHNPEVYSEILRADKDSLIKFSGHGSAIAQIYNHLIMPLACSRDKRTEIIWGIKDFVYRFGRIPEGMWLSETAVDIETLEMLAEHGIRFTILAPHQAKRIRGIGQQDWTYVTKETLHIGMPYLCILPSGKKIAIFFYNAVIGAEAAFGHLLDNGETFAKRMIDSFPQNTNDPYLLSIATDGETYGHHHRFADMALAYALHDIESKKSAQITVYGEYLEKYPPIHEVAIAENTSWSCIHGVKRWEDDCGCRAMYACLISDTSVCYLLSSGSTSQHNIKPWNQKWRKPLRGAIQWLSTELARIYEHEMEGLFHEPWTIRDAYGELIINRSYDAIIAFFSNHAKRTPNPQEITRCLKLLEMQKNSLFMQTSCGWFFDDLAGIETIQILMYACRAIQISRDITGVDLEPDFLDLLSKATSNLSTLGNGKDIYEKYVQTSIFDINRVAFQFAITSLIEGIPDTTQVSMYDIYCKTFEQAETGTIKLAVGHAQFRSKSTLKESRLMFAALHMGGHNFMGGIRPFSHEKEYEEIKEDIWIFYRKSDLPGMILQIDRHFDVHSYSLWHLFRDGKRKVLYNILDDVLLDIEYEYRQLYRRYSSLVTAMKELRISSPKALDFPVEYTLNRELITCIDAEMIDISKIAQILDDMNRSNFVPERKALSVHAGSAILRTLEKIAEDPTNLLLIIGVNRLFTLLAPLSLTLDLWACQNTYHRIGENICPLMKEQMNIGDENSKRWVMEYSTLGEYLGIRCSL</sequence>
<dbReference type="AlphaFoldDB" id="A0A8E7AVD6"/>
<gene>
    <name evidence="4" type="ORF">KHC33_11605</name>
</gene>
<name>A0A8E7AVD6_9EURY</name>